<evidence type="ECO:0000256" key="2">
    <source>
        <dbReference type="ARBA" id="ARBA00023125"/>
    </source>
</evidence>
<accession>A0A437QJN9</accession>
<evidence type="ECO:0000313" key="7">
    <source>
        <dbReference type="Proteomes" id="UP000287447"/>
    </source>
</evidence>
<organism evidence="6 7">
    <name type="scientific">Hwanghaeella grinnelliae</name>
    <dbReference type="NCBI Taxonomy" id="2500179"/>
    <lineage>
        <taxon>Bacteria</taxon>
        <taxon>Pseudomonadati</taxon>
        <taxon>Pseudomonadota</taxon>
        <taxon>Alphaproteobacteria</taxon>
        <taxon>Rhodospirillales</taxon>
        <taxon>Rhodospirillaceae</taxon>
        <taxon>Hwanghaeella</taxon>
    </lineage>
</organism>
<dbReference type="OrthoDB" id="9796019at2"/>
<name>A0A437QJN9_9PROT</name>
<dbReference type="PANTHER" id="PTHR30055:SF151">
    <property type="entry name" value="TRANSCRIPTIONAL REGULATORY PROTEIN"/>
    <property type="match status" value="1"/>
</dbReference>
<proteinExistence type="predicted"/>
<evidence type="ECO:0000313" key="6">
    <source>
        <dbReference type="EMBL" id="RVU34721.1"/>
    </source>
</evidence>
<evidence type="ECO:0000256" key="3">
    <source>
        <dbReference type="ARBA" id="ARBA00023163"/>
    </source>
</evidence>
<comment type="caution">
    <text evidence="6">The sequence shown here is derived from an EMBL/GenBank/DDBJ whole genome shotgun (WGS) entry which is preliminary data.</text>
</comment>
<reference evidence="7" key="1">
    <citation type="submission" date="2019-01" db="EMBL/GenBank/DDBJ databases">
        <title>Gri0909 isolated from a small marine red alga.</title>
        <authorList>
            <person name="Kim J."/>
            <person name="Jeong S.E."/>
            <person name="Jeon C.O."/>
        </authorList>
    </citation>
    <scope>NUCLEOTIDE SEQUENCE [LARGE SCALE GENOMIC DNA]</scope>
    <source>
        <strain evidence="7">Gri0909</strain>
    </source>
</reference>
<keyword evidence="2 4" id="KW-0238">DNA-binding</keyword>
<dbReference type="EMBL" id="SADE01000003">
    <property type="protein sequence ID" value="RVU34721.1"/>
    <property type="molecule type" value="Genomic_DNA"/>
</dbReference>
<sequence length="200" mass="22341">MASRDKEATKAKLIKAAGQVMARDGFAKMGVNAVAREATVDKVLIYRYFGGLEGLIKAYAEDGDFWPGVEELIAEPEAIYRARPAAEQMARVFRNLISALRRRPVTLEILAWEMADGNELTKHLDEVRETLGREFTRRFGHAGPAEVDLMAFSALMAASVNYLTARSRHNKSFNGMDISKEDGWKRLEETISTVCLKVLS</sequence>
<dbReference type="SUPFAM" id="SSF46689">
    <property type="entry name" value="Homeodomain-like"/>
    <property type="match status" value="1"/>
</dbReference>
<dbReference type="Proteomes" id="UP000287447">
    <property type="component" value="Unassembled WGS sequence"/>
</dbReference>
<evidence type="ECO:0000256" key="1">
    <source>
        <dbReference type="ARBA" id="ARBA00023015"/>
    </source>
</evidence>
<dbReference type="GO" id="GO:0000976">
    <property type="term" value="F:transcription cis-regulatory region binding"/>
    <property type="evidence" value="ECO:0007669"/>
    <property type="project" value="TreeGrafter"/>
</dbReference>
<keyword evidence="3" id="KW-0804">Transcription</keyword>
<dbReference type="RefSeq" id="WP_127766813.1">
    <property type="nucleotide sequence ID" value="NZ_SADE01000003.1"/>
</dbReference>
<evidence type="ECO:0000256" key="4">
    <source>
        <dbReference type="PROSITE-ProRule" id="PRU00335"/>
    </source>
</evidence>
<dbReference type="Gene3D" id="1.10.357.10">
    <property type="entry name" value="Tetracycline Repressor, domain 2"/>
    <property type="match status" value="1"/>
</dbReference>
<keyword evidence="1" id="KW-0805">Transcription regulation</keyword>
<evidence type="ECO:0000259" key="5">
    <source>
        <dbReference type="PROSITE" id="PS50977"/>
    </source>
</evidence>
<feature type="domain" description="HTH tetR-type" evidence="5">
    <location>
        <begin position="7"/>
        <end position="67"/>
    </location>
</feature>
<dbReference type="InterPro" id="IPR050109">
    <property type="entry name" value="HTH-type_TetR-like_transc_reg"/>
</dbReference>
<protein>
    <submittedName>
        <fullName evidence="6">TetR/AcrR family transcriptional regulator</fullName>
    </submittedName>
</protein>
<dbReference type="PROSITE" id="PS50977">
    <property type="entry name" value="HTH_TETR_2"/>
    <property type="match status" value="1"/>
</dbReference>
<feature type="DNA-binding region" description="H-T-H motif" evidence="4">
    <location>
        <begin position="30"/>
        <end position="49"/>
    </location>
</feature>
<dbReference type="Pfam" id="PF00440">
    <property type="entry name" value="TetR_N"/>
    <property type="match status" value="1"/>
</dbReference>
<keyword evidence="7" id="KW-1185">Reference proteome</keyword>
<dbReference type="InterPro" id="IPR009057">
    <property type="entry name" value="Homeodomain-like_sf"/>
</dbReference>
<gene>
    <name evidence="6" type="ORF">EOI86_17875</name>
</gene>
<dbReference type="PANTHER" id="PTHR30055">
    <property type="entry name" value="HTH-TYPE TRANSCRIPTIONAL REGULATOR RUTR"/>
    <property type="match status" value="1"/>
</dbReference>
<dbReference type="GO" id="GO:0003700">
    <property type="term" value="F:DNA-binding transcription factor activity"/>
    <property type="evidence" value="ECO:0007669"/>
    <property type="project" value="TreeGrafter"/>
</dbReference>
<dbReference type="AlphaFoldDB" id="A0A437QJN9"/>
<dbReference type="InterPro" id="IPR001647">
    <property type="entry name" value="HTH_TetR"/>
</dbReference>